<evidence type="ECO:0000256" key="1">
    <source>
        <dbReference type="SAM" id="MobiDB-lite"/>
    </source>
</evidence>
<organism evidence="2 3">
    <name type="scientific">Geothrix limicola</name>
    <dbReference type="NCBI Taxonomy" id="2927978"/>
    <lineage>
        <taxon>Bacteria</taxon>
        <taxon>Pseudomonadati</taxon>
        <taxon>Acidobacteriota</taxon>
        <taxon>Holophagae</taxon>
        <taxon>Holophagales</taxon>
        <taxon>Holophagaceae</taxon>
        <taxon>Geothrix</taxon>
    </lineage>
</organism>
<accession>A0ABQ5QBP6</accession>
<comment type="caution">
    <text evidence="2">The sequence shown here is derived from an EMBL/GenBank/DDBJ whole genome shotgun (WGS) entry which is preliminary data.</text>
</comment>
<sequence>MGFEFKPGDRVRLTRTGVTFYGGAWPHHVPQGQGGGTTGTVLVAEDRPHKPGAAPRPYYVRWDNQVENSYREEDLEAATPAEPGPDAEPLSDQPTNIVPFRRLPS</sequence>
<name>A0ABQ5QBP6_9BACT</name>
<keyword evidence="3" id="KW-1185">Reference proteome</keyword>
<dbReference type="Proteomes" id="UP001165069">
    <property type="component" value="Unassembled WGS sequence"/>
</dbReference>
<protein>
    <recommendedName>
        <fullName evidence="4">DUF1918 domain-containing protein</fullName>
    </recommendedName>
</protein>
<feature type="region of interest" description="Disordered" evidence="1">
    <location>
        <begin position="69"/>
        <end position="105"/>
    </location>
</feature>
<proteinExistence type="predicted"/>
<dbReference type="EMBL" id="BSDE01000001">
    <property type="protein sequence ID" value="GLH72062.1"/>
    <property type="molecule type" value="Genomic_DNA"/>
</dbReference>
<reference evidence="2 3" key="1">
    <citation type="journal article" date="2023" name="Antonie Van Leeuwenhoek">
        <title>Mesoterricola silvestris gen. nov., sp. nov., Mesoterricola sediminis sp. nov., Geothrix oryzae sp. nov., Geothrix edaphica sp. nov., Geothrix rubra sp. nov., and Geothrix limicola sp. nov., six novel members of Acidobacteriota isolated from soils.</title>
        <authorList>
            <person name="Itoh H."/>
            <person name="Sugisawa Y."/>
            <person name="Mise K."/>
            <person name="Xu Z."/>
            <person name="Kuniyasu M."/>
            <person name="Ushijima N."/>
            <person name="Kawano K."/>
            <person name="Kobayashi E."/>
            <person name="Shiratori Y."/>
            <person name="Masuda Y."/>
            <person name="Senoo K."/>
        </authorList>
    </citation>
    <scope>NUCLEOTIDE SEQUENCE [LARGE SCALE GENOMIC DNA]</scope>
    <source>
        <strain evidence="2 3">Red804</strain>
    </source>
</reference>
<gene>
    <name evidence="2" type="ORF">GETHLI_05640</name>
</gene>
<evidence type="ECO:0000313" key="3">
    <source>
        <dbReference type="Proteomes" id="UP001165069"/>
    </source>
</evidence>
<dbReference type="RefSeq" id="WP_285570026.1">
    <property type="nucleotide sequence ID" value="NZ_BSDE01000001.1"/>
</dbReference>
<evidence type="ECO:0008006" key="4">
    <source>
        <dbReference type="Google" id="ProtNLM"/>
    </source>
</evidence>
<evidence type="ECO:0000313" key="2">
    <source>
        <dbReference type="EMBL" id="GLH72062.1"/>
    </source>
</evidence>